<dbReference type="GO" id="GO:0003677">
    <property type="term" value="F:DNA binding"/>
    <property type="evidence" value="ECO:0007669"/>
    <property type="project" value="InterPro"/>
</dbReference>
<comment type="caution">
    <text evidence="3">The sequence shown here is derived from an EMBL/GenBank/DDBJ whole genome shotgun (WGS) entry which is preliminary data.</text>
</comment>
<reference evidence="3 4" key="1">
    <citation type="submission" date="2018-08" db="EMBL/GenBank/DDBJ databases">
        <title>A genome reference for cultivated species of the human gut microbiota.</title>
        <authorList>
            <person name="Zou Y."/>
            <person name="Xue W."/>
            <person name="Luo G."/>
        </authorList>
    </citation>
    <scope>NUCLEOTIDE SEQUENCE [LARGE SCALE GENOMIC DNA]</scope>
    <source>
        <strain evidence="3 4">AF22-10AC</strain>
    </source>
</reference>
<organism evidence="3 4">
    <name type="scientific">Holdemanella biformis</name>
    <dbReference type="NCBI Taxonomy" id="1735"/>
    <lineage>
        <taxon>Bacteria</taxon>
        <taxon>Bacillati</taxon>
        <taxon>Bacillota</taxon>
        <taxon>Erysipelotrichia</taxon>
        <taxon>Erysipelotrichales</taxon>
        <taxon>Erysipelotrichaceae</taxon>
        <taxon>Holdemanella</taxon>
    </lineage>
</organism>
<dbReference type="InterPro" id="IPR002525">
    <property type="entry name" value="Transp_IS110-like_N"/>
</dbReference>
<dbReference type="AlphaFoldDB" id="A0A412J6M4"/>
<name>A0A412J6M4_9FIRM</name>
<dbReference type="NCBIfam" id="NF033542">
    <property type="entry name" value="transpos_IS110"/>
    <property type="match status" value="1"/>
</dbReference>
<feature type="domain" description="Transposase IS116/IS110/IS902 C-terminal" evidence="2">
    <location>
        <begin position="258"/>
        <end position="336"/>
    </location>
</feature>
<protein>
    <submittedName>
        <fullName evidence="3">IS110 family transposase</fullName>
    </submittedName>
</protein>
<dbReference type="Pfam" id="PF01548">
    <property type="entry name" value="DEDD_Tnp_IS110"/>
    <property type="match status" value="1"/>
</dbReference>
<dbReference type="InterPro" id="IPR047650">
    <property type="entry name" value="Transpos_IS110"/>
</dbReference>
<dbReference type="GO" id="GO:0006313">
    <property type="term" value="P:DNA transposition"/>
    <property type="evidence" value="ECO:0007669"/>
    <property type="project" value="InterPro"/>
</dbReference>
<accession>A0A412J6M4</accession>
<gene>
    <name evidence="3" type="ORF">DWX92_03230</name>
</gene>
<proteinExistence type="predicted"/>
<dbReference type="EMBL" id="QRVM01000008">
    <property type="protein sequence ID" value="RGS48006.1"/>
    <property type="molecule type" value="Genomic_DNA"/>
</dbReference>
<evidence type="ECO:0000313" key="3">
    <source>
        <dbReference type="EMBL" id="RGS48006.1"/>
    </source>
</evidence>
<dbReference type="GO" id="GO:0004803">
    <property type="term" value="F:transposase activity"/>
    <property type="evidence" value="ECO:0007669"/>
    <property type="project" value="InterPro"/>
</dbReference>
<dbReference type="InterPro" id="IPR003346">
    <property type="entry name" value="Transposase_20"/>
</dbReference>
<evidence type="ECO:0000259" key="2">
    <source>
        <dbReference type="Pfam" id="PF02371"/>
    </source>
</evidence>
<evidence type="ECO:0000259" key="1">
    <source>
        <dbReference type="Pfam" id="PF01548"/>
    </source>
</evidence>
<dbReference type="RefSeq" id="WP_118319450.1">
    <property type="nucleotide sequence ID" value="NZ_DBFOYD010000130.1"/>
</dbReference>
<dbReference type="Proteomes" id="UP000285274">
    <property type="component" value="Unassembled WGS sequence"/>
</dbReference>
<dbReference type="PANTHER" id="PTHR33055:SF13">
    <property type="entry name" value="TRANSPOSASE"/>
    <property type="match status" value="1"/>
</dbReference>
<feature type="domain" description="Transposase IS110-like N-terminal" evidence="1">
    <location>
        <begin position="12"/>
        <end position="157"/>
    </location>
</feature>
<dbReference type="PANTHER" id="PTHR33055">
    <property type="entry name" value="TRANSPOSASE FOR INSERTION SEQUENCE ELEMENT IS1111A"/>
    <property type="match status" value="1"/>
</dbReference>
<evidence type="ECO:0000313" key="4">
    <source>
        <dbReference type="Proteomes" id="UP000285274"/>
    </source>
</evidence>
<sequence>MTFKVVRFICGGMDVHKNLIVATIGTTDRQTLITEYIQQSFSTFYSDLIRLKEWFISHDCYDVCMESTGKYWIPIYNVLETELNICLTHPKYVKAIKGKKTDKRDSKWICDLYKCDLVKHSFIPKKEIREMREIARYRCKLVYMRSSERNRYQNCLTVSNISLASAVSDPFGKTATNIMKELMQSEVIEDDKILKLIHKNCKDKDKILDSLQGYHIESDQRFKMDTVMNHIEYLDKQIQACEAELIKRAYPLRDYFQHITHIKGISALSAILIVSEIGTDMNQFESDKQLVNWAGLSPANNESANKKKSVRISKAGQYLKPLLVQCALSSIKDKNSYFGIKYCRIKKRRGHKKAIIAIARMMLVCIYHMILTGEEFNPCDYESLTNPKPKKEPIMTVESALQFLKDSNFDFSSIQL</sequence>
<dbReference type="Pfam" id="PF02371">
    <property type="entry name" value="Transposase_20"/>
    <property type="match status" value="1"/>
</dbReference>